<keyword evidence="3" id="KW-0732">Signal</keyword>
<dbReference type="GO" id="GO:0005975">
    <property type="term" value="P:carbohydrate metabolic process"/>
    <property type="evidence" value="ECO:0007669"/>
    <property type="project" value="InterPro"/>
</dbReference>
<feature type="signal peptide" evidence="3">
    <location>
        <begin position="1"/>
        <end position="19"/>
    </location>
</feature>
<gene>
    <name evidence="4" type="ORF">VNI00_009544</name>
</gene>
<protein>
    <submittedName>
        <fullName evidence="4">Uncharacterized protein</fullName>
    </submittedName>
</protein>
<evidence type="ECO:0000256" key="1">
    <source>
        <dbReference type="SAM" id="MobiDB-lite"/>
    </source>
</evidence>
<feature type="chain" id="PRO_5043934199" evidence="3">
    <location>
        <begin position="20"/>
        <end position="519"/>
    </location>
</feature>
<keyword evidence="2" id="KW-0812">Transmembrane</keyword>
<feature type="region of interest" description="Disordered" evidence="1">
    <location>
        <begin position="406"/>
        <end position="425"/>
    </location>
</feature>
<dbReference type="Pfam" id="PF03663">
    <property type="entry name" value="Glyco_hydro_76"/>
    <property type="match status" value="1"/>
</dbReference>
<reference evidence="4 5" key="1">
    <citation type="submission" date="2024-01" db="EMBL/GenBank/DDBJ databases">
        <title>A draft genome for a cacao thread blight-causing isolate of Paramarasmius palmivorus.</title>
        <authorList>
            <person name="Baruah I.K."/>
            <person name="Bukari Y."/>
            <person name="Amoako-Attah I."/>
            <person name="Meinhardt L.W."/>
            <person name="Bailey B.A."/>
            <person name="Cohen S.P."/>
        </authorList>
    </citation>
    <scope>NUCLEOTIDE SEQUENCE [LARGE SCALE GENOMIC DNA]</scope>
    <source>
        <strain evidence="4 5">GH-12</strain>
    </source>
</reference>
<dbReference type="InterPro" id="IPR005198">
    <property type="entry name" value="Glyco_hydro_76"/>
</dbReference>
<keyword evidence="2" id="KW-0472">Membrane</keyword>
<accession>A0AAW0CRL6</accession>
<dbReference type="InterPro" id="IPR008928">
    <property type="entry name" value="6-hairpin_glycosidase_sf"/>
</dbReference>
<feature type="compositionally biased region" description="Low complexity" evidence="1">
    <location>
        <begin position="406"/>
        <end position="422"/>
    </location>
</feature>
<dbReference type="AlphaFoldDB" id="A0AAW0CRL6"/>
<evidence type="ECO:0000256" key="2">
    <source>
        <dbReference type="SAM" id="Phobius"/>
    </source>
</evidence>
<dbReference type="Gene3D" id="1.50.10.20">
    <property type="match status" value="1"/>
</dbReference>
<dbReference type="Proteomes" id="UP001383192">
    <property type="component" value="Unassembled WGS sequence"/>
</dbReference>
<dbReference type="EMBL" id="JAYKXP010000035">
    <property type="protein sequence ID" value="KAK7040948.1"/>
    <property type="molecule type" value="Genomic_DNA"/>
</dbReference>
<organism evidence="4 5">
    <name type="scientific">Paramarasmius palmivorus</name>
    <dbReference type="NCBI Taxonomy" id="297713"/>
    <lineage>
        <taxon>Eukaryota</taxon>
        <taxon>Fungi</taxon>
        <taxon>Dikarya</taxon>
        <taxon>Basidiomycota</taxon>
        <taxon>Agaricomycotina</taxon>
        <taxon>Agaricomycetes</taxon>
        <taxon>Agaricomycetidae</taxon>
        <taxon>Agaricales</taxon>
        <taxon>Marasmiineae</taxon>
        <taxon>Marasmiaceae</taxon>
        <taxon>Paramarasmius</taxon>
    </lineage>
</organism>
<comment type="caution">
    <text evidence="4">The sequence shown here is derived from an EMBL/GenBank/DDBJ whole genome shotgun (WGS) entry which is preliminary data.</text>
</comment>
<name>A0AAW0CRL6_9AGAR</name>
<keyword evidence="5" id="KW-1185">Reference proteome</keyword>
<keyword evidence="2" id="KW-1133">Transmembrane helix</keyword>
<evidence type="ECO:0000256" key="3">
    <source>
        <dbReference type="SAM" id="SignalP"/>
    </source>
</evidence>
<evidence type="ECO:0000313" key="4">
    <source>
        <dbReference type="EMBL" id="KAK7040948.1"/>
    </source>
</evidence>
<dbReference type="SUPFAM" id="SSF48208">
    <property type="entry name" value="Six-hairpin glycosidases"/>
    <property type="match status" value="1"/>
</dbReference>
<sequence length="519" mass="56336">MLTSAAIVFVSIILSFTTAQTIPLTWQKQDITVSRADIVQRVEAAIAQYWNTLPPPANIKQSNDLASLAQICIQMSDYDALTGQSKYKQALTGYISAAERVKPRFVYDVTRVGIGFGYAAARAYETYGDEFFLESAKLAWESGRRLTISNEDIGAGAVVAKNFTLQVSCRDASLAGGTFRVRPFVYTLLVDWKLPRASIPMHCSTVPKSRFFSSLSAYLYGLTLDETYLSAARTTASFLRNQMYRSENRLFATSLSAREQDNCRVTSRTTGYENAVVLQGMSLLNKATNSAEYTTVINDVVVGIASNTNWHNNAGIMSGTDVSGTYIPRGMVQVYNATTDAALRNYISAYMSIQYNAVVDNAAGDGNIYGPSWTNRASSIKYDGRGQSKAISALLAAIVPFSRNSASTGLPSPTSTPASSESVENKNTAPVGAIVGGVIGGLAFLGILVALGLWFIRRRNQKEPEPSITSYTYSTVASGPTSTMGTYQTDIHPQQTISQNQYMETRGAWDAPPSYSPGR</sequence>
<evidence type="ECO:0000313" key="5">
    <source>
        <dbReference type="Proteomes" id="UP001383192"/>
    </source>
</evidence>
<proteinExistence type="predicted"/>
<feature type="transmembrane region" description="Helical" evidence="2">
    <location>
        <begin position="431"/>
        <end position="456"/>
    </location>
</feature>